<accession>A0A1H6ZU44</accession>
<dbReference type="EMBL" id="FNZE01000011">
    <property type="protein sequence ID" value="SEJ56851.1"/>
    <property type="molecule type" value="Genomic_DNA"/>
</dbReference>
<sequence length="152" mass="16793">MTTAPVLSINDELLDEARKKGLSIDGDNAYKRDLIDCIVGAMALGYQNANPPPTGHWLGQFWDIGQAEGRRAEQDQAQIRQQRAELERLRTAPMGVPDGFLFVTHEQLERHATTAWECPPQSRVVLVSSISRLHDKNAAAPSPIAQEGADHE</sequence>
<dbReference type="OrthoDB" id="7008216at2"/>
<gene>
    <name evidence="1" type="ORF">SAMN05216201_11121</name>
</gene>
<dbReference type="STRING" id="915471.SAMN05216201_11121"/>
<keyword evidence="2" id="KW-1185">Reference proteome</keyword>
<organism evidence="1 2">
    <name type="scientific">Pseudomonas linyingensis</name>
    <dbReference type="NCBI Taxonomy" id="915471"/>
    <lineage>
        <taxon>Bacteria</taxon>
        <taxon>Pseudomonadati</taxon>
        <taxon>Pseudomonadota</taxon>
        <taxon>Gammaproteobacteria</taxon>
        <taxon>Pseudomonadales</taxon>
        <taxon>Pseudomonadaceae</taxon>
        <taxon>Pseudomonas</taxon>
    </lineage>
</organism>
<dbReference type="RefSeq" id="WP_090311948.1">
    <property type="nucleotide sequence ID" value="NZ_FNZE01000011.1"/>
</dbReference>
<reference evidence="2" key="1">
    <citation type="submission" date="2016-10" db="EMBL/GenBank/DDBJ databases">
        <authorList>
            <person name="Varghese N."/>
            <person name="Submissions S."/>
        </authorList>
    </citation>
    <scope>NUCLEOTIDE SEQUENCE [LARGE SCALE GENOMIC DNA]</scope>
    <source>
        <strain evidence="2">LMG 25967</strain>
    </source>
</reference>
<dbReference type="AlphaFoldDB" id="A0A1H6ZU44"/>
<dbReference type="Proteomes" id="UP000242930">
    <property type="component" value="Unassembled WGS sequence"/>
</dbReference>
<protein>
    <submittedName>
        <fullName evidence="1">Uncharacterized protein</fullName>
    </submittedName>
</protein>
<evidence type="ECO:0000313" key="2">
    <source>
        <dbReference type="Proteomes" id="UP000242930"/>
    </source>
</evidence>
<name>A0A1H6ZU44_9PSED</name>
<evidence type="ECO:0000313" key="1">
    <source>
        <dbReference type="EMBL" id="SEJ56851.1"/>
    </source>
</evidence>
<proteinExistence type="predicted"/>